<dbReference type="AlphaFoldDB" id="A0A6G1JUA4"/>
<evidence type="ECO:0000256" key="5">
    <source>
        <dbReference type="ARBA" id="ARBA00022989"/>
    </source>
</evidence>
<dbReference type="SMART" id="SM00397">
    <property type="entry name" value="t_SNARE"/>
    <property type="match status" value="1"/>
</dbReference>
<evidence type="ECO:0000256" key="4">
    <source>
        <dbReference type="ARBA" id="ARBA00022692"/>
    </source>
</evidence>
<evidence type="ECO:0000313" key="11">
    <source>
        <dbReference type="EMBL" id="KAF2703862.1"/>
    </source>
</evidence>
<evidence type="ECO:0000259" key="10">
    <source>
        <dbReference type="PROSITE" id="PS50192"/>
    </source>
</evidence>
<evidence type="ECO:0000256" key="1">
    <source>
        <dbReference type="ARBA" id="ARBA00004211"/>
    </source>
</evidence>
<dbReference type="InterPro" id="IPR010989">
    <property type="entry name" value="SNARE"/>
</dbReference>
<dbReference type="GO" id="GO:0006886">
    <property type="term" value="P:intracellular protein transport"/>
    <property type="evidence" value="ECO:0007669"/>
    <property type="project" value="TreeGrafter"/>
</dbReference>
<feature type="compositionally biased region" description="Polar residues" evidence="8">
    <location>
        <begin position="179"/>
        <end position="214"/>
    </location>
</feature>
<dbReference type="Pfam" id="PF05739">
    <property type="entry name" value="SNARE"/>
    <property type="match status" value="1"/>
</dbReference>
<dbReference type="Gene3D" id="1.20.58.70">
    <property type="match status" value="1"/>
</dbReference>
<dbReference type="EMBL" id="MU005784">
    <property type="protein sequence ID" value="KAF2703862.1"/>
    <property type="molecule type" value="Genomic_DNA"/>
</dbReference>
<feature type="domain" description="T-SNARE coiled-coil homology" evidence="10">
    <location>
        <begin position="252"/>
        <end position="314"/>
    </location>
</feature>
<dbReference type="InterPro" id="IPR045242">
    <property type="entry name" value="Syntaxin"/>
</dbReference>
<reference evidence="11" key="1">
    <citation type="journal article" date="2020" name="Stud. Mycol.">
        <title>101 Dothideomycetes genomes: a test case for predicting lifestyles and emergence of pathogens.</title>
        <authorList>
            <person name="Haridas S."/>
            <person name="Albert R."/>
            <person name="Binder M."/>
            <person name="Bloem J."/>
            <person name="Labutti K."/>
            <person name="Salamov A."/>
            <person name="Andreopoulos B."/>
            <person name="Baker S."/>
            <person name="Barry K."/>
            <person name="Bills G."/>
            <person name="Bluhm B."/>
            <person name="Cannon C."/>
            <person name="Castanera R."/>
            <person name="Culley D."/>
            <person name="Daum C."/>
            <person name="Ezra D."/>
            <person name="Gonzalez J."/>
            <person name="Henrissat B."/>
            <person name="Kuo A."/>
            <person name="Liang C."/>
            <person name="Lipzen A."/>
            <person name="Lutzoni F."/>
            <person name="Magnuson J."/>
            <person name="Mondo S."/>
            <person name="Nolan M."/>
            <person name="Ohm R."/>
            <person name="Pangilinan J."/>
            <person name="Park H.-J."/>
            <person name="Ramirez L."/>
            <person name="Alfaro M."/>
            <person name="Sun H."/>
            <person name="Tritt A."/>
            <person name="Yoshinaga Y."/>
            <person name="Zwiers L.-H."/>
            <person name="Turgeon B."/>
            <person name="Goodwin S."/>
            <person name="Spatafora J."/>
            <person name="Crous P."/>
            <person name="Grigoriev I."/>
        </authorList>
    </citation>
    <scope>NUCLEOTIDE SEQUENCE</scope>
    <source>
        <strain evidence="11">CBS 279.74</strain>
    </source>
</reference>
<evidence type="ECO:0000313" key="12">
    <source>
        <dbReference type="Proteomes" id="UP000799428"/>
    </source>
</evidence>
<keyword evidence="12" id="KW-1185">Reference proteome</keyword>
<evidence type="ECO:0000256" key="7">
    <source>
        <dbReference type="ARBA" id="ARBA00023136"/>
    </source>
</evidence>
<dbReference type="PROSITE" id="PS50192">
    <property type="entry name" value="T_SNARE"/>
    <property type="match status" value="1"/>
</dbReference>
<dbReference type="CDD" id="cd15844">
    <property type="entry name" value="SNARE_syntaxin5"/>
    <property type="match status" value="1"/>
</dbReference>
<feature type="region of interest" description="Disordered" evidence="8">
    <location>
        <begin position="23"/>
        <end position="54"/>
    </location>
</feature>
<dbReference type="GO" id="GO:0000139">
    <property type="term" value="C:Golgi membrane"/>
    <property type="evidence" value="ECO:0007669"/>
    <property type="project" value="TreeGrafter"/>
</dbReference>
<evidence type="ECO:0000256" key="6">
    <source>
        <dbReference type="ARBA" id="ARBA00023054"/>
    </source>
</evidence>
<keyword evidence="4 9" id="KW-0812">Transmembrane</keyword>
<keyword evidence="3" id="KW-0813">Transport</keyword>
<feature type="compositionally biased region" description="Polar residues" evidence="8">
    <location>
        <begin position="23"/>
        <end position="51"/>
    </location>
</feature>
<feature type="region of interest" description="Disordered" evidence="8">
    <location>
        <begin position="169"/>
        <end position="214"/>
    </location>
</feature>
<dbReference type="SUPFAM" id="SSF47661">
    <property type="entry name" value="t-snare proteins"/>
    <property type="match status" value="1"/>
</dbReference>
<keyword evidence="7 9" id="KW-0472">Membrane</keyword>
<dbReference type="InterPro" id="IPR021538">
    <property type="entry name" value="Syntaxin-5_N"/>
</dbReference>
<dbReference type="GO" id="GO:0000149">
    <property type="term" value="F:SNARE binding"/>
    <property type="evidence" value="ECO:0007669"/>
    <property type="project" value="TreeGrafter"/>
</dbReference>
<dbReference type="Proteomes" id="UP000799428">
    <property type="component" value="Unassembled WGS sequence"/>
</dbReference>
<accession>A0A6G1JUA4</accession>
<comment type="similarity">
    <text evidence="2">Belongs to the syntaxin family.</text>
</comment>
<name>A0A6G1JUA4_9PLEO</name>
<evidence type="ECO:0000256" key="9">
    <source>
        <dbReference type="SAM" id="Phobius"/>
    </source>
</evidence>
<evidence type="ECO:0000256" key="2">
    <source>
        <dbReference type="ARBA" id="ARBA00009063"/>
    </source>
</evidence>
<keyword evidence="6" id="KW-0175">Coiled coil</keyword>
<dbReference type="GO" id="GO:0006888">
    <property type="term" value="P:endoplasmic reticulum to Golgi vesicle-mediated transport"/>
    <property type="evidence" value="ECO:0007669"/>
    <property type="project" value="TreeGrafter"/>
</dbReference>
<dbReference type="GO" id="GO:0048278">
    <property type="term" value="P:vesicle docking"/>
    <property type="evidence" value="ECO:0007669"/>
    <property type="project" value="TreeGrafter"/>
</dbReference>
<dbReference type="PANTHER" id="PTHR19957">
    <property type="entry name" value="SYNTAXIN"/>
    <property type="match status" value="1"/>
</dbReference>
<dbReference type="PANTHER" id="PTHR19957:SF3">
    <property type="entry name" value="SYNTAXIN-5"/>
    <property type="match status" value="1"/>
</dbReference>
<dbReference type="GO" id="GO:0005484">
    <property type="term" value="F:SNAP receptor activity"/>
    <property type="evidence" value="ECO:0007669"/>
    <property type="project" value="TreeGrafter"/>
</dbReference>
<comment type="subcellular location">
    <subcellularLocation>
        <location evidence="1">Membrane</location>
        <topology evidence="1">Single-pass type IV membrane protein</topology>
    </subcellularLocation>
</comment>
<gene>
    <name evidence="11" type="ORF">K504DRAFT_451086</name>
</gene>
<keyword evidence="5 9" id="KW-1133">Transmembrane helix</keyword>
<dbReference type="GO" id="GO:0031201">
    <property type="term" value="C:SNARE complex"/>
    <property type="evidence" value="ECO:0007669"/>
    <property type="project" value="TreeGrafter"/>
</dbReference>
<evidence type="ECO:0000256" key="8">
    <source>
        <dbReference type="SAM" id="MobiDB-lite"/>
    </source>
</evidence>
<dbReference type="GO" id="GO:0006906">
    <property type="term" value="P:vesicle fusion"/>
    <property type="evidence" value="ECO:0007669"/>
    <property type="project" value="TreeGrafter"/>
</dbReference>
<evidence type="ECO:0000256" key="3">
    <source>
        <dbReference type="ARBA" id="ARBA00022448"/>
    </source>
</evidence>
<dbReference type="Pfam" id="PF11416">
    <property type="entry name" value="Syntaxin-5_N"/>
    <property type="match status" value="1"/>
</dbReference>
<protein>
    <submittedName>
        <fullName evidence="11">t-SNARE</fullName>
    </submittedName>
</protein>
<dbReference type="InterPro" id="IPR000727">
    <property type="entry name" value="T_SNARE_dom"/>
</dbReference>
<feature type="transmembrane region" description="Helical" evidence="9">
    <location>
        <begin position="323"/>
        <end position="342"/>
    </location>
</feature>
<proteinExistence type="inferred from homology"/>
<dbReference type="OrthoDB" id="421009at2759"/>
<sequence>MAVSIQDRTDEFRSILAQAQRRQAQSKTGAQRQSLLSAQQKAEANGTTPQRQRSEFARNAAVIGRGIAGTMAKLERLSQLARRKTLFDDRPVEIDELTFVIKQDMAQLSGQIQALQALTAKQHPKARAGADQEGEHSHQVVMLLKDRLQNVGGSFKDVLEVRTKNMQASRSRTEHFLSSAASHSQANLDPSRTDSPLYQTPQRGRSPGGFNNTNAVQQDLLSLDPSGSSALSRGGPQSDAQLLLMEEAQPQNAYIQQRGHAIESIESTINELGSIFGQLAQMVSEQGEQIQRIDANTEDVVDNVEGAQRELMKYWNRVQGNRWLVAKMFGVLMIFFLLWVLIAG</sequence>
<organism evidence="11 12">
    <name type="scientific">Pleomassaria siparia CBS 279.74</name>
    <dbReference type="NCBI Taxonomy" id="1314801"/>
    <lineage>
        <taxon>Eukaryota</taxon>
        <taxon>Fungi</taxon>
        <taxon>Dikarya</taxon>
        <taxon>Ascomycota</taxon>
        <taxon>Pezizomycotina</taxon>
        <taxon>Dothideomycetes</taxon>
        <taxon>Pleosporomycetidae</taxon>
        <taxon>Pleosporales</taxon>
        <taxon>Pleomassariaceae</taxon>
        <taxon>Pleomassaria</taxon>
    </lineage>
</organism>